<proteinExistence type="predicted"/>
<dbReference type="GO" id="GO:0003676">
    <property type="term" value="F:nucleic acid binding"/>
    <property type="evidence" value="ECO:0007669"/>
    <property type="project" value="InterPro"/>
</dbReference>
<evidence type="ECO:0000313" key="1">
    <source>
        <dbReference type="EMBL" id="TWP30543.1"/>
    </source>
</evidence>
<reference evidence="1 2" key="1">
    <citation type="submission" date="2019-02" db="EMBL/GenBank/DDBJ databases">
        <title>Apibacter muscae sp. nov.: a novel member of the house fly microbiota.</title>
        <authorList>
            <person name="Park R."/>
        </authorList>
    </citation>
    <scope>NUCLEOTIDE SEQUENCE [LARGE SCALE GENOMIC DNA]</scope>
    <source>
        <strain evidence="1 2">AL1</strain>
    </source>
</reference>
<name>A0A563DKZ0_9FLAO</name>
<evidence type="ECO:0008006" key="3">
    <source>
        <dbReference type="Google" id="ProtNLM"/>
    </source>
</evidence>
<protein>
    <recommendedName>
        <fullName evidence="3">Transposase</fullName>
    </recommendedName>
</protein>
<accession>A0A563DKZ0</accession>
<dbReference type="InterPro" id="IPR012337">
    <property type="entry name" value="RNaseH-like_sf"/>
</dbReference>
<keyword evidence="2" id="KW-1185">Reference proteome</keyword>
<organism evidence="1 2">
    <name type="scientific">Apibacter muscae</name>
    <dbReference type="NCBI Taxonomy" id="2509004"/>
    <lineage>
        <taxon>Bacteria</taxon>
        <taxon>Pseudomonadati</taxon>
        <taxon>Bacteroidota</taxon>
        <taxon>Flavobacteriia</taxon>
        <taxon>Flavobacteriales</taxon>
        <taxon>Weeksellaceae</taxon>
        <taxon>Apibacter</taxon>
    </lineage>
</organism>
<dbReference type="EMBL" id="SELH01000011">
    <property type="protein sequence ID" value="TWP30543.1"/>
    <property type="molecule type" value="Genomic_DNA"/>
</dbReference>
<dbReference type="Proteomes" id="UP000319499">
    <property type="component" value="Unassembled WGS sequence"/>
</dbReference>
<dbReference type="RefSeq" id="WP_146291217.1">
    <property type="nucleotide sequence ID" value="NZ_SELH01000011.1"/>
</dbReference>
<dbReference type="AlphaFoldDB" id="A0A563DKZ0"/>
<dbReference type="OrthoDB" id="612554at2"/>
<sequence length="685" mass="79905">MYEFHNNILSIPAKVLYEDLEVVSYDTYRQWCVRGKLIKTRTARGLDSYALLDFEKLPQNIKDLIIKEYGNPPSENKSLLEKQLKSDPEAVEFFANWQLPDYRFLEESVQKEYHAHAQIFNAVHALINIRQTSRKKLNRPKQNSEELWKEISGHIQKLNKTEYPHSLPTNPTSLKRKYTRYIKEGYSSLIHANFCNQHSAKVKDTEQEASLRQLLRKHNNLDNEQISAIYNIIADKCNWKHISAATVGNYREKWDLITFAGRRGQQTFDNVKAMTVKRKAPLYPLYYWTIDGWDVELLYQKTDVTPRGKEVTTYHNRLNVVVVLDPCGKYPIGYAIGTHETPELIQQAIRNAVNHTAELFGQRHRVLQLQSDRYATKKLTPFYEAVSNNYIPAKAHNAKAKIIEPYFLRLNKKYCQLMPNWSGFGVTSRKENQPNSEILNKIRHTFPDEQLCRLQIERILEAEREAGKAKYLSAYADMPSEDKHYMSDDEYLYYLGERTGRTNKLNHEGIKVTLNGKIQHYDCFNPDFRLYGHLDWTIAYDSDNTDKILAYNEGGSLRFMLDKKYVQPMALKDRTDGDAAELGKIQQFNKYLNGKIAEQTYQDAEIVEDLFQKVPELGNTLAKLVLTDSTGNHKNNRNKARLNALNEVKKVAYKQEKQKEKENVSNWKAQQDAYLREKVDINKYL</sequence>
<dbReference type="SUPFAM" id="SSF53098">
    <property type="entry name" value="Ribonuclease H-like"/>
    <property type="match status" value="1"/>
</dbReference>
<evidence type="ECO:0000313" key="2">
    <source>
        <dbReference type="Proteomes" id="UP000319499"/>
    </source>
</evidence>
<comment type="caution">
    <text evidence="1">The sequence shown here is derived from an EMBL/GenBank/DDBJ whole genome shotgun (WGS) entry which is preliminary data.</text>
</comment>
<dbReference type="InterPro" id="IPR036397">
    <property type="entry name" value="RNaseH_sf"/>
</dbReference>
<dbReference type="Gene3D" id="3.30.420.10">
    <property type="entry name" value="Ribonuclease H-like superfamily/Ribonuclease H"/>
    <property type="match status" value="1"/>
</dbReference>
<gene>
    <name evidence="1" type="ORF">ETU09_00650</name>
</gene>